<keyword evidence="1" id="KW-0732">Signal</keyword>
<organism evidence="2 3">
    <name type="scientific">Aromatoleum evansii</name>
    <name type="common">Azoarcus evansii</name>
    <dbReference type="NCBI Taxonomy" id="59406"/>
    <lineage>
        <taxon>Bacteria</taxon>
        <taxon>Pseudomonadati</taxon>
        <taxon>Pseudomonadota</taxon>
        <taxon>Betaproteobacteria</taxon>
        <taxon>Rhodocyclales</taxon>
        <taxon>Rhodocyclaceae</taxon>
        <taxon>Aromatoleum</taxon>
    </lineage>
</organism>
<dbReference type="EMBL" id="CP141259">
    <property type="protein sequence ID" value="WRL46742.1"/>
    <property type="molecule type" value="Genomic_DNA"/>
</dbReference>
<evidence type="ECO:0000313" key="3">
    <source>
        <dbReference type="Proteomes" id="UP001626593"/>
    </source>
</evidence>
<accession>A0ABZ1ALK4</accession>
<dbReference type="RefSeq" id="WP_407279476.1">
    <property type="nucleotide sequence ID" value="NZ_CP141259.1"/>
</dbReference>
<protein>
    <submittedName>
        <fullName evidence="2">Uncharacterized protein</fullName>
    </submittedName>
</protein>
<evidence type="ECO:0000313" key="2">
    <source>
        <dbReference type="EMBL" id="WRL46742.1"/>
    </source>
</evidence>
<feature type="chain" id="PRO_5045781092" evidence="1">
    <location>
        <begin position="38"/>
        <end position="327"/>
    </location>
</feature>
<name>A0ABZ1ALK4_AROEV</name>
<dbReference type="Gene3D" id="2.120.10.30">
    <property type="entry name" value="TolB, C-terminal domain"/>
    <property type="match status" value="2"/>
</dbReference>
<dbReference type="InterPro" id="IPR011042">
    <property type="entry name" value="6-blade_b-propeller_TolB-like"/>
</dbReference>
<sequence>MKPSAPGAGSATTGFCRRIVKRFFALAVVVATSGAAAADSPPFDPRPFLTPQESILGGFGSPPSPLPIRTPTGSYLKLLHPSAVAANGPDLYVADSGRRLLLRIDTVTKAITPLREITAAPGIRLETDRDGSVYLLQPNQASVERISRDGRRISLFSSEFEILQPADIAVERSQGRLWMSDRAGGVFAFHPSGRMEQSLLERNDGFPDELAGATLLAADRLGIVGIDPRCRCLIAFGPDGAYSGHFGDGELIDPVDLAIDTHGRVWVIDRGDRLLKIFVGRQRVGAIQAASLGLVEMTALTIDGFQAYISDAQGGKIAVFAVVPPRP</sequence>
<dbReference type="SUPFAM" id="SSF101898">
    <property type="entry name" value="NHL repeat"/>
    <property type="match status" value="1"/>
</dbReference>
<reference evidence="2 3" key="1">
    <citation type="submission" date="2023-12" db="EMBL/GenBank/DDBJ databases">
        <title>A. evansii MAY27, complete genome.</title>
        <authorList>
            <person name="Wang Y."/>
        </authorList>
    </citation>
    <scope>NUCLEOTIDE SEQUENCE [LARGE SCALE GENOMIC DNA]</scope>
    <source>
        <strain evidence="2 3">MAY27</strain>
    </source>
</reference>
<evidence type="ECO:0000256" key="1">
    <source>
        <dbReference type="SAM" id="SignalP"/>
    </source>
</evidence>
<dbReference type="Proteomes" id="UP001626593">
    <property type="component" value="Chromosome"/>
</dbReference>
<proteinExistence type="predicted"/>
<keyword evidence="3" id="KW-1185">Reference proteome</keyword>
<feature type="signal peptide" evidence="1">
    <location>
        <begin position="1"/>
        <end position="37"/>
    </location>
</feature>
<gene>
    <name evidence="2" type="ORF">U5817_01470</name>
</gene>